<dbReference type="InterPro" id="IPR008901">
    <property type="entry name" value="ACER"/>
</dbReference>
<gene>
    <name evidence="9" type="ORF">IV203_027868</name>
</gene>
<reference evidence="9" key="1">
    <citation type="journal article" date="2021" name="Sci. Rep.">
        <title>Diploid genomic architecture of Nitzschia inconspicua, an elite biomass production diatom.</title>
        <authorList>
            <person name="Oliver A."/>
            <person name="Podell S."/>
            <person name="Pinowska A."/>
            <person name="Traller J.C."/>
            <person name="Smith S.R."/>
            <person name="McClure R."/>
            <person name="Beliaev A."/>
            <person name="Bohutskyi P."/>
            <person name="Hill E.A."/>
            <person name="Rabines A."/>
            <person name="Zheng H."/>
            <person name="Allen L.Z."/>
            <person name="Kuo A."/>
            <person name="Grigoriev I.V."/>
            <person name="Allen A.E."/>
            <person name="Hazlebeck D."/>
            <person name="Allen E.E."/>
        </authorList>
    </citation>
    <scope>NUCLEOTIDE SEQUENCE</scope>
    <source>
        <strain evidence="9">Hildebrandi</strain>
    </source>
</reference>
<evidence type="ECO:0000313" key="10">
    <source>
        <dbReference type="Proteomes" id="UP000693970"/>
    </source>
</evidence>
<comment type="subcellular location">
    <subcellularLocation>
        <location evidence="1">Membrane</location>
        <topology evidence="1">Multi-pass membrane protein</topology>
    </subcellularLocation>
</comment>
<keyword evidence="10" id="KW-1185">Reference proteome</keyword>
<keyword evidence="3 8" id="KW-0812">Transmembrane</keyword>
<feature type="region of interest" description="Disordered" evidence="7">
    <location>
        <begin position="289"/>
        <end position="317"/>
    </location>
</feature>
<feature type="transmembrane region" description="Helical" evidence="8">
    <location>
        <begin position="195"/>
        <end position="221"/>
    </location>
</feature>
<keyword evidence="5 8" id="KW-1133">Transmembrane helix</keyword>
<evidence type="ECO:0000256" key="3">
    <source>
        <dbReference type="ARBA" id="ARBA00022692"/>
    </source>
</evidence>
<accession>A0A9K3Q3Q1</accession>
<feature type="transmembrane region" description="Helical" evidence="8">
    <location>
        <begin position="43"/>
        <end position="62"/>
    </location>
</feature>
<evidence type="ECO:0000256" key="4">
    <source>
        <dbReference type="ARBA" id="ARBA00022801"/>
    </source>
</evidence>
<evidence type="ECO:0000256" key="6">
    <source>
        <dbReference type="ARBA" id="ARBA00023136"/>
    </source>
</evidence>
<feature type="transmembrane region" description="Helical" evidence="8">
    <location>
        <begin position="151"/>
        <end position="175"/>
    </location>
</feature>
<name>A0A9K3Q3Q1_9STRA</name>
<dbReference type="GO" id="GO:0016020">
    <property type="term" value="C:membrane"/>
    <property type="evidence" value="ECO:0007669"/>
    <property type="project" value="UniProtKB-SubCell"/>
</dbReference>
<keyword evidence="4" id="KW-0378">Hydrolase</keyword>
<evidence type="ECO:0000256" key="1">
    <source>
        <dbReference type="ARBA" id="ARBA00004141"/>
    </source>
</evidence>
<evidence type="ECO:0000256" key="2">
    <source>
        <dbReference type="ARBA" id="ARBA00009780"/>
    </source>
</evidence>
<protein>
    <submittedName>
        <fullName evidence="9">Ceramidase</fullName>
    </submittedName>
</protein>
<dbReference type="OrthoDB" id="52509at2759"/>
<comment type="caution">
    <text evidence="9">The sequence shown here is derived from an EMBL/GenBank/DDBJ whole genome shotgun (WGS) entry which is preliminary data.</text>
</comment>
<dbReference type="Proteomes" id="UP000693970">
    <property type="component" value="Unassembled WGS sequence"/>
</dbReference>
<reference evidence="9" key="2">
    <citation type="submission" date="2021-04" db="EMBL/GenBank/DDBJ databases">
        <authorList>
            <person name="Podell S."/>
        </authorList>
    </citation>
    <scope>NUCLEOTIDE SEQUENCE</scope>
    <source>
        <strain evidence="9">Hildebrandi</strain>
    </source>
</reference>
<proteinExistence type="inferred from homology"/>
<feature type="transmembrane region" description="Helical" evidence="8">
    <location>
        <begin position="241"/>
        <end position="258"/>
    </location>
</feature>
<evidence type="ECO:0000256" key="8">
    <source>
        <dbReference type="SAM" id="Phobius"/>
    </source>
</evidence>
<dbReference type="AlphaFoldDB" id="A0A9K3Q3Q1"/>
<dbReference type="GO" id="GO:0016811">
    <property type="term" value="F:hydrolase activity, acting on carbon-nitrogen (but not peptide) bonds, in linear amides"/>
    <property type="evidence" value="ECO:0007669"/>
    <property type="project" value="InterPro"/>
</dbReference>
<feature type="compositionally biased region" description="Acidic residues" evidence="7">
    <location>
        <begin position="296"/>
        <end position="309"/>
    </location>
</feature>
<evidence type="ECO:0000256" key="5">
    <source>
        <dbReference type="ARBA" id="ARBA00022989"/>
    </source>
</evidence>
<dbReference type="Pfam" id="PF05875">
    <property type="entry name" value="Ceramidase"/>
    <property type="match status" value="1"/>
</dbReference>
<comment type="similarity">
    <text evidence="2">Belongs to the alkaline ceramidase family.</text>
</comment>
<dbReference type="EMBL" id="JAGRRH010000005">
    <property type="protein sequence ID" value="KAG7370122.1"/>
    <property type="molecule type" value="Genomic_DNA"/>
</dbReference>
<keyword evidence="6 8" id="KW-0472">Membrane</keyword>
<sequence>MEIILPKEGQWAGLESHHCDEFCENSDKCDHSMDERPTMQQPVNAYSNIAYIWCGVVPMVFFRVDLSTTMYFCSSALLGISSFMYHASISRLWMNLDSSSMYTYFAVLIMHGLCSVFGLSWRCLSPIFVVILIAMPFVRPTIPFSRETEKIIFGQVLAITVLSLVLVLANIYKVVNQTFARTRSQGQHTYFASTFILLLQIFGVISVALFPGLLCTIATVGWNNDREKRWCRPNSIFQWHALWHALTAIASLWVWIFFDRNRLKDILATSGHDVMRYDGHAVPCKKDLSKNTSLDDSIDDSDQLRDEEEGANHFNSQ</sequence>
<evidence type="ECO:0000256" key="7">
    <source>
        <dbReference type="SAM" id="MobiDB-lite"/>
    </source>
</evidence>
<evidence type="ECO:0000313" key="9">
    <source>
        <dbReference type="EMBL" id="KAG7370122.1"/>
    </source>
</evidence>
<organism evidence="9 10">
    <name type="scientific">Nitzschia inconspicua</name>
    <dbReference type="NCBI Taxonomy" id="303405"/>
    <lineage>
        <taxon>Eukaryota</taxon>
        <taxon>Sar</taxon>
        <taxon>Stramenopiles</taxon>
        <taxon>Ochrophyta</taxon>
        <taxon>Bacillariophyta</taxon>
        <taxon>Bacillariophyceae</taxon>
        <taxon>Bacillariophycidae</taxon>
        <taxon>Bacillariales</taxon>
        <taxon>Bacillariaceae</taxon>
        <taxon>Nitzschia</taxon>
    </lineage>
</organism>
<dbReference type="GO" id="GO:0006672">
    <property type="term" value="P:ceramide metabolic process"/>
    <property type="evidence" value="ECO:0007669"/>
    <property type="project" value="InterPro"/>
</dbReference>
<feature type="transmembrane region" description="Helical" evidence="8">
    <location>
        <begin position="69"/>
        <end position="89"/>
    </location>
</feature>
<feature type="transmembrane region" description="Helical" evidence="8">
    <location>
        <begin position="101"/>
        <end position="120"/>
    </location>
</feature>